<evidence type="ECO:0000256" key="1">
    <source>
        <dbReference type="SAM" id="SignalP"/>
    </source>
</evidence>
<gene>
    <name evidence="3" type="ORF">AbraCBS73388_009430</name>
</gene>
<dbReference type="PANTHER" id="PTHR37957">
    <property type="entry name" value="BLR7070 PROTEIN"/>
    <property type="match status" value="1"/>
</dbReference>
<protein>
    <recommendedName>
        <fullName evidence="2">Phytase-like domain-containing protein</fullName>
    </recommendedName>
</protein>
<evidence type="ECO:0000259" key="2">
    <source>
        <dbReference type="Pfam" id="PF13449"/>
    </source>
</evidence>
<feature type="domain" description="Phytase-like" evidence="2">
    <location>
        <begin position="106"/>
        <end position="392"/>
    </location>
</feature>
<dbReference type="Pfam" id="PF13449">
    <property type="entry name" value="Phytase-like"/>
    <property type="match status" value="1"/>
</dbReference>
<dbReference type="AlphaFoldDB" id="A0A9W5YT48"/>
<organism evidence="3 4">
    <name type="scientific">Aspergillus brasiliensis</name>
    <dbReference type="NCBI Taxonomy" id="319629"/>
    <lineage>
        <taxon>Eukaryota</taxon>
        <taxon>Fungi</taxon>
        <taxon>Dikarya</taxon>
        <taxon>Ascomycota</taxon>
        <taxon>Pezizomycotina</taxon>
        <taxon>Eurotiomycetes</taxon>
        <taxon>Eurotiomycetidae</taxon>
        <taxon>Eurotiales</taxon>
        <taxon>Aspergillaceae</taxon>
        <taxon>Aspergillus</taxon>
        <taxon>Aspergillus subgen. Circumdati</taxon>
    </lineage>
</organism>
<dbReference type="Proteomes" id="UP001143548">
    <property type="component" value="Unassembled WGS sequence"/>
</dbReference>
<accession>A0A9W5YT48</accession>
<reference evidence="3" key="1">
    <citation type="submission" date="2022-07" db="EMBL/GenBank/DDBJ databases">
        <title>Taxonomy of Aspergillus series Nigri: significant species reduction supported by multi-species coalescent approaches.</title>
        <authorList>
            <person name="Bian C."/>
            <person name="Kusuya Y."/>
            <person name="Sklenar F."/>
            <person name="D'hooge E."/>
            <person name="Yaguchi T."/>
            <person name="Takahashi H."/>
            <person name="Hubka V."/>
        </authorList>
    </citation>
    <scope>NUCLEOTIDE SEQUENCE</scope>
    <source>
        <strain evidence="3">CBS 733.88</strain>
    </source>
</reference>
<sequence length="512" mass="56087">MRFYSLLTVLPSAVAVFPSSYPSSASSSVVNQTTCGSTTYSYTGLEGYGFVPSNATDKYGDTMGGFGSSAAFDLSTWRRTGPNAYTGIIYCLPDRGWNTNGTLNFQPRIHTFNLTLQLAPNASSTHPSPPNIHLHYLDTLLLTGPDNEPLTGLDATFTHTLHYPNFPPLPMAIYTGDGFGGPGPGGRRIPLDAEGLALPANDPAHIWVSDEYGPYIYKFDKQTGRMVYAIQPPQAYLPRRNHTLSFSADSPPIYDAALEPTPEDPTTGRDNNQGFEALTISSDGKKLYTMLQSALNQDGGLKKQYRDQARFLQYDISNSSGVDAVYEAEYVITLPKYYNPEKGHDIVAAQSEMHLLPTGDFLVLARDSGFGHGQSDSLSVYRHADIFHITANTTDLKELKGVDAPNGTIASDKGVLYDGITPAEYCSFLDYNVPDQLAKFGLHNGGVQDQWLLNEKWESLALVPVDPEDTTTSTNSSSSVDGKQEYFLFSISDNDFITQDVLFAWDSIFLQV</sequence>
<evidence type="ECO:0000313" key="4">
    <source>
        <dbReference type="Proteomes" id="UP001143548"/>
    </source>
</evidence>
<feature type="chain" id="PRO_5040804608" description="Phytase-like domain-containing protein" evidence="1">
    <location>
        <begin position="16"/>
        <end position="512"/>
    </location>
</feature>
<feature type="signal peptide" evidence="1">
    <location>
        <begin position="1"/>
        <end position="15"/>
    </location>
</feature>
<dbReference type="PANTHER" id="PTHR37957:SF1">
    <property type="entry name" value="PHYTASE-LIKE DOMAIN-CONTAINING PROTEIN"/>
    <property type="match status" value="1"/>
</dbReference>
<evidence type="ECO:0000313" key="3">
    <source>
        <dbReference type="EMBL" id="GKZ23085.1"/>
    </source>
</evidence>
<dbReference type="InterPro" id="IPR027372">
    <property type="entry name" value="Phytase-like_dom"/>
</dbReference>
<comment type="caution">
    <text evidence="3">The sequence shown here is derived from an EMBL/GenBank/DDBJ whole genome shotgun (WGS) entry which is preliminary data.</text>
</comment>
<name>A0A9W5YT48_9EURO</name>
<dbReference type="EMBL" id="BROQ01000062">
    <property type="protein sequence ID" value="GKZ23085.1"/>
    <property type="molecule type" value="Genomic_DNA"/>
</dbReference>
<keyword evidence="1" id="KW-0732">Signal</keyword>
<proteinExistence type="predicted"/>